<dbReference type="InterPro" id="IPR003593">
    <property type="entry name" value="AAA+_ATPase"/>
</dbReference>
<dbReference type="PANTHER" id="PTHR43158">
    <property type="entry name" value="SKFA PEPTIDE EXPORT ATP-BINDING PROTEIN SKFE"/>
    <property type="match status" value="1"/>
</dbReference>
<dbReference type="PANTHER" id="PTHR43158:SF5">
    <property type="entry name" value="ABC TRANSPORTER, ATP-BINDING PROTEIN"/>
    <property type="match status" value="1"/>
</dbReference>
<evidence type="ECO:0000313" key="4">
    <source>
        <dbReference type="EMBL" id="MDS1269302.1"/>
    </source>
</evidence>
<keyword evidence="2 4" id="KW-0067">ATP-binding</keyword>
<gene>
    <name evidence="4" type="ORF">RIF23_03210</name>
</gene>
<dbReference type="EMBL" id="JAVLVT010000001">
    <property type="protein sequence ID" value="MDS1269302.1"/>
    <property type="molecule type" value="Genomic_DNA"/>
</dbReference>
<dbReference type="InterPro" id="IPR003439">
    <property type="entry name" value="ABC_transporter-like_ATP-bd"/>
</dbReference>
<dbReference type="PROSITE" id="PS50893">
    <property type="entry name" value="ABC_TRANSPORTER_2"/>
    <property type="match status" value="1"/>
</dbReference>
<reference evidence="5" key="1">
    <citation type="submission" date="2023-07" db="EMBL/GenBank/DDBJ databases">
        <title>Novel species in the genus Lipingzhangella isolated from Sambhar Salt Lake.</title>
        <authorList>
            <person name="Jiya N."/>
            <person name="Kajale S."/>
            <person name="Sharma A."/>
        </authorList>
    </citation>
    <scope>NUCLEOTIDE SEQUENCE [LARGE SCALE GENOMIC DNA]</scope>
    <source>
        <strain evidence="5">LS1_29</strain>
    </source>
</reference>
<comment type="caution">
    <text evidence="4">The sequence shown here is derived from an EMBL/GenBank/DDBJ whole genome shotgun (WGS) entry which is preliminary data.</text>
</comment>
<dbReference type="SMART" id="SM00382">
    <property type="entry name" value="AAA"/>
    <property type="match status" value="1"/>
</dbReference>
<accession>A0ABU2H1Y6</accession>
<dbReference type="Pfam" id="PF00005">
    <property type="entry name" value="ABC_tran"/>
    <property type="match status" value="1"/>
</dbReference>
<feature type="domain" description="ABC transporter" evidence="3">
    <location>
        <begin position="5"/>
        <end position="234"/>
    </location>
</feature>
<evidence type="ECO:0000313" key="5">
    <source>
        <dbReference type="Proteomes" id="UP001250214"/>
    </source>
</evidence>
<dbReference type="SUPFAM" id="SSF52540">
    <property type="entry name" value="P-loop containing nucleoside triphosphate hydrolases"/>
    <property type="match status" value="1"/>
</dbReference>
<sequence length="295" mass="31976">MTPTITISDLHLSYGRTTALDGITLTVNGPRIHGLVGRNGSGKTSLLSVIAGFRQASAGSVELDGQPVFENATALRRLCLIRGSGDSVDHDWPTNRVRHALRLAADLRPNWDDDYAQALVDRFQLDPRQRLTELSTGQRSAVGVVLGLAARAPVTIFDESYLGMDAPSRYAFYDELLTDYMEHPRTVIVSSHLVDEVSRLLESVILLDHGRLLLHEDAEALRGRGAAITGEHGAVAEFVADRTVLRQQHLGRTTSAVVYGELGPTDRDRAAAAGLDVDAVPLQDLFVHLTAGADQ</sequence>
<dbReference type="GO" id="GO:0005524">
    <property type="term" value="F:ATP binding"/>
    <property type="evidence" value="ECO:0007669"/>
    <property type="project" value="UniProtKB-KW"/>
</dbReference>
<evidence type="ECO:0000256" key="2">
    <source>
        <dbReference type="ARBA" id="ARBA00022840"/>
    </source>
</evidence>
<dbReference type="InterPro" id="IPR027417">
    <property type="entry name" value="P-loop_NTPase"/>
</dbReference>
<evidence type="ECO:0000259" key="3">
    <source>
        <dbReference type="PROSITE" id="PS50893"/>
    </source>
</evidence>
<dbReference type="Gene3D" id="3.40.50.300">
    <property type="entry name" value="P-loop containing nucleotide triphosphate hydrolases"/>
    <property type="match status" value="1"/>
</dbReference>
<protein>
    <submittedName>
        <fullName evidence="4">ABC transporter ATP-binding protein</fullName>
    </submittedName>
</protein>
<proteinExistence type="predicted"/>
<keyword evidence="1" id="KW-0547">Nucleotide-binding</keyword>
<dbReference type="Proteomes" id="UP001250214">
    <property type="component" value="Unassembled WGS sequence"/>
</dbReference>
<evidence type="ECO:0000256" key="1">
    <source>
        <dbReference type="ARBA" id="ARBA00022741"/>
    </source>
</evidence>
<name>A0ABU2H1Y6_9ACTN</name>
<organism evidence="4 5">
    <name type="scientific">Lipingzhangella rawalii</name>
    <dbReference type="NCBI Taxonomy" id="2055835"/>
    <lineage>
        <taxon>Bacteria</taxon>
        <taxon>Bacillati</taxon>
        <taxon>Actinomycetota</taxon>
        <taxon>Actinomycetes</taxon>
        <taxon>Streptosporangiales</taxon>
        <taxon>Nocardiopsidaceae</taxon>
        <taxon>Lipingzhangella</taxon>
    </lineage>
</organism>
<dbReference type="RefSeq" id="WP_310910790.1">
    <property type="nucleotide sequence ID" value="NZ_JAVLVT010000001.1"/>
</dbReference>
<keyword evidence="5" id="KW-1185">Reference proteome</keyword>